<dbReference type="FunFam" id="3.30.70.870:FF:000002">
    <property type="entry name" value="Translation elongation factor 2"/>
    <property type="match status" value="1"/>
</dbReference>
<dbReference type="SUPFAM" id="SSF54980">
    <property type="entry name" value="EF-G C-terminal domain-like"/>
    <property type="match status" value="2"/>
</dbReference>
<dbReference type="VEuPathDB" id="FungiDB:SDRG_02387"/>
<dbReference type="GO" id="GO:1990904">
    <property type="term" value="C:ribonucleoprotein complex"/>
    <property type="evidence" value="ECO:0007669"/>
    <property type="project" value="TreeGrafter"/>
</dbReference>
<evidence type="ECO:0000256" key="1">
    <source>
        <dbReference type="ARBA" id="ARBA00022741"/>
    </source>
</evidence>
<keyword evidence="2" id="KW-0342">GTP-binding</keyword>
<dbReference type="Proteomes" id="UP000030762">
    <property type="component" value="Unassembled WGS sequence"/>
</dbReference>
<dbReference type="Gene3D" id="2.40.30.10">
    <property type="entry name" value="Translation factors"/>
    <property type="match status" value="1"/>
</dbReference>
<dbReference type="InterPro" id="IPR056752">
    <property type="entry name" value="EFL1"/>
</dbReference>
<dbReference type="InterPro" id="IPR041095">
    <property type="entry name" value="EFG_II"/>
</dbReference>
<keyword evidence="6" id="KW-1185">Reference proteome</keyword>
<dbReference type="EMBL" id="JH767136">
    <property type="protein sequence ID" value="EQC40496.1"/>
    <property type="molecule type" value="Genomic_DNA"/>
</dbReference>
<dbReference type="InterPro" id="IPR009000">
    <property type="entry name" value="Transl_B-barrel_sf"/>
</dbReference>
<dbReference type="GeneID" id="19943114"/>
<evidence type="ECO:0000313" key="6">
    <source>
        <dbReference type="Proteomes" id="UP000030762"/>
    </source>
</evidence>
<sequence>MSLARRSSRASRATRRTSATSASLRTLPARCSVLFASAYDGWAFGIGYFAAYYAKNFEMPQGSWRQGLWGEYYYLHGKTKKTRSTPWMSNNQPMFVTFVLEPLMAIYKAMEEPTEHNPDALPPLRQLTKKDRRLALQCVMRKWLPLATSVLKMATRMLPSPVTAQKSRAEHLCVVNPAFPDQLPTLAAIQGTFMNAVHLQDALGRGDQPLGLCDERDAAGHDNRGAEAYVAVARVFSGTFRPNAPTYPRLYMVMGSDFVRVEHVAAGNIVGILGLHEHVLKTATLLSTLACPSLARMPYQAKPIVRVAVEPADPRHFAELEACLQRLYRSDSTVEVHVLETGKHVLVALGELHLERCVKDLTERFAKVPLHVSEPLVGFRETIVANETGARPCTLLDLKLAEMTTSTTPDGKHKTLVCPTPDGQVAVHLRAVPLPSTDLDVLEAHAEGWKRFHSNDDDADVATYAADGAPSCPRKKTCGDAFWTTMDLDLLRSCGPRRVGPNLLINNVPNWMAPSTIWVLNRGLVTDERMKLESLLVSGFQLATAAGPLCDEPAWMVAFIVDDIVLTPVDDGAEAAYGPLSGLVISGMKSRCRSAFVHAPVRLVKAMYKCTVQCQSEQLGKLYSVFAKRQACVVGEELSDGSALYSVELWLCDRATTSGNASNPQLLFDHWAVMPDDPFFQPTKDEEREDFGEAIAEHNAVWKLLEGVRQRKGLSREEKIVAKQNSTIEILGAPDKIKGARLARGKAYARPPHARARGL</sequence>
<dbReference type="Pfam" id="PF25118">
    <property type="entry name" value="EFL1"/>
    <property type="match status" value="1"/>
</dbReference>
<proteinExistence type="predicted"/>
<dbReference type="GO" id="GO:0005829">
    <property type="term" value="C:cytosol"/>
    <property type="evidence" value="ECO:0007669"/>
    <property type="project" value="TreeGrafter"/>
</dbReference>
<evidence type="ECO:0000313" key="5">
    <source>
        <dbReference type="EMBL" id="EQC40496.1"/>
    </source>
</evidence>
<evidence type="ECO:0000259" key="3">
    <source>
        <dbReference type="Pfam" id="PF14492"/>
    </source>
</evidence>
<dbReference type="InterPro" id="IPR027417">
    <property type="entry name" value="P-loop_NTPase"/>
</dbReference>
<dbReference type="Pfam" id="PF14492">
    <property type="entry name" value="EFG_III"/>
    <property type="match status" value="1"/>
</dbReference>
<keyword evidence="1" id="KW-0547">Nucleotide-binding</keyword>
<dbReference type="SUPFAM" id="SSF54211">
    <property type="entry name" value="Ribosomal protein S5 domain 2-like"/>
    <property type="match status" value="1"/>
</dbReference>
<organism evidence="5 6">
    <name type="scientific">Saprolegnia diclina (strain VS20)</name>
    <dbReference type="NCBI Taxonomy" id="1156394"/>
    <lineage>
        <taxon>Eukaryota</taxon>
        <taxon>Sar</taxon>
        <taxon>Stramenopiles</taxon>
        <taxon>Oomycota</taxon>
        <taxon>Saprolegniomycetes</taxon>
        <taxon>Saprolegniales</taxon>
        <taxon>Saprolegniaceae</taxon>
        <taxon>Saprolegnia</taxon>
    </lineage>
</organism>
<dbReference type="InterPro" id="IPR020568">
    <property type="entry name" value="Ribosomal_Su5_D2-typ_SF"/>
</dbReference>
<dbReference type="CDD" id="cd01681">
    <property type="entry name" value="aeEF2_snRNP_like_IV"/>
    <property type="match status" value="1"/>
</dbReference>
<dbReference type="GO" id="GO:0003924">
    <property type="term" value="F:GTPase activity"/>
    <property type="evidence" value="ECO:0007669"/>
    <property type="project" value="TreeGrafter"/>
</dbReference>
<dbReference type="Gene3D" id="3.30.70.870">
    <property type="entry name" value="Elongation Factor G (Translational Gtpase), domain 3"/>
    <property type="match status" value="1"/>
</dbReference>
<dbReference type="InterPro" id="IPR014721">
    <property type="entry name" value="Ribsml_uS5_D2-typ_fold_subgr"/>
</dbReference>
<dbReference type="InParanoid" id="T0R0N9"/>
<dbReference type="Gene3D" id="3.30.70.240">
    <property type="match status" value="1"/>
</dbReference>
<dbReference type="InterPro" id="IPR035647">
    <property type="entry name" value="EFG_III/V"/>
</dbReference>
<dbReference type="GO" id="GO:0043022">
    <property type="term" value="F:ribosome binding"/>
    <property type="evidence" value="ECO:0007669"/>
    <property type="project" value="TreeGrafter"/>
</dbReference>
<dbReference type="Gene3D" id="3.30.230.10">
    <property type="match status" value="1"/>
</dbReference>
<dbReference type="eggNOG" id="KOG0467">
    <property type="taxonomic scope" value="Eukaryota"/>
</dbReference>
<name>T0R0N9_SAPDV</name>
<dbReference type="AlphaFoldDB" id="T0R0N9"/>
<dbReference type="PANTHER" id="PTHR42908">
    <property type="entry name" value="TRANSLATION ELONGATION FACTOR-RELATED"/>
    <property type="match status" value="1"/>
</dbReference>
<reference evidence="5 6" key="1">
    <citation type="submission" date="2012-04" db="EMBL/GenBank/DDBJ databases">
        <title>The Genome Sequence of Saprolegnia declina VS20.</title>
        <authorList>
            <consortium name="The Broad Institute Genome Sequencing Platform"/>
            <person name="Russ C."/>
            <person name="Nusbaum C."/>
            <person name="Tyler B."/>
            <person name="van West P."/>
            <person name="Dieguez-Uribeondo J."/>
            <person name="de Bruijn I."/>
            <person name="Tripathy S."/>
            <person name="Jiang R."/>
            <person name="Young S.K."/>
            <person name="Zeng Q."/>
            <person name="Gargeya S."/>
            <person name="Fitzgerald M."/>
            <person name="Haas B."/>
            <person name="Abouelleil A."/>
            <person name="Alvarado L."/>
            <person name="Arachchi H.M."/>
            <person name="Berlin A."/>
            <person name="Chapman S.B."/>
            <person name="Goldberg J."/>
            <person name="Griggs A."/>
            <person name="Gujja S."/>
            <person name="Hansen M."/>
            <person name="Howarth C."/>
            <person name="Imamovic A."/>
            <person name="Larimer J."/>
            <person name="McCowen C."/>
            <person name="Montmayeur A."/>
            <person name="Murphy C."/>
            <person name="Neiman D."/>
            <person name="Pearson M."/>
            <person name="Priest M."/>
            <person name="Roberts A."/>
            <person name="Saif S."/>
            <person name="Shea T."/>
            <person name="Sisk P."/>
            <person name="Sykes S."/>
            <person name="Wortman J."/>
            <person name="Nusbaum C."/>
            <person name="Birren B."/>
        </authorList>
    </citation>
    <scope>NUCLEOTIDE SEQUENCE [LARGE SCALE GENOMIC DNA]</scope>
    <source>
        <strain evidence="5 6">VS20</strain>
    </source>
</reference>
<feature type="domain" description="Elongation Factor G" evidence="3">
    <location>
        <begin position="302"/>
        <end position="365"/>
    </location>
</feature>
<dbReference type="STRING" id="1156394.T0R0N9"/>
<dbReference type="GO" id="GO:0042256">
    <property type="term" value="P:cytosolic ribosome assembly"/>
    <property type="evidence" value="ECO:0007669"/>
    <property type="project" value="TreeGrafter"/>
</dbReference>
<accession>T0R0N9</accession>
<dbReference type="OrthoDB" id="364892at2759"/>
<dbReference type="OMA" id="PMYFCEL"/>
<protein>
    <submittedName>
        <fullName evidence="5">Uncharacterized protein</fullName>
    </submittedName>
</protein>
<dbReference type="Gene3D" id="3.90.1430.10">
    <property type="entry name" value="Yeast translation eEF2 (G' domain)"/>
    <property type="match status" value="1"/>
</dbReference>
<gene>
    <name evidence="5" type="ORF">SDRG_02387</name>
</gene>
<evidence type="ECO:0000256" key="2">
    <source>
        <dbReference type="ARBA" id="ARBA00023134"/>
    </source>
</evidence>
<dbReference type="SUPFAM" id="SSF52540">
    <property type="entry name" value="P-loop containing nucleoside triphosphate hydrolases"/>
    <property type="match status" value="1"/>
</dbReference>
<feature type="domain" description="Elongation factor-like GTPase 1" evidence="4">
    <location>
        <begin position="430"/>
        <end position="507"/>
    </location>
</feature>
<dbReference type="RefSeq" id="XP_008606195.1">
    <property type="nucleotide sequence ID" value="XM_008607973.1"/>
</dbReference>
<dbReference type="SUPFAM" id="SSF50447">
    <property type="entry name" value="Translation proteins"/>
    <property type="match status" value="1"/>
</dbReference>
<evidence type="ECO:0000259" key="4">
    <source>
        <dbReference type="Pfam" id="PF25118"/>
    </source>
</evidence>
<dbReference type="PANTHER" id="PTHR42908:SF3">
    <property type="entry name" value="ELONGATION FACTOR-LIKE GTPASE 1"/>
    <property type="match status" value="1"/>
</dbReference>
<dbReference type="GO" id="GO:0005525">
    <property type="term" value="F:GTP binding"/>
    <property type="evidence" value="ECO:0007669"/>
    <property type="project" value="UniProtKB-KW"/>
</dbReference>